<dbReference type="OMA" id="SAISWME"/>
<dbReference type="Proteomes" id="UP000887568">
    <property type="component" value="Unplaced"/>
</dbReference>
<dbReference type="AlphaFoldDB" id="A0A914AY36"/>
<dbReference type="RefSeq" id="XP_038068176.1">
    <property type="nucleotide sequence ID" value="XM_038212248.1"/>
</dbReference>
<evidence type="ECO:0000313" key="3">
    <source>
        <dbReference type="EnsemblMetazoa" id="XP_038068176.1"/>
    </source>
</evidence>
<keyword evidence="2" id="KW-1133">Transmembrane helix</keyword>
<organism evidence="3 4">
    <name type="scientific">Patiria miniata</name>
    <name type="common">Bat star</name>
    <name type="synonym">Asterina miniata</name>
    <dbReference type="NCBI Taxonomy" id="46514"/>
    <lineage>
        <taxon>Eukaryota</taxon>
        <taxon>Metazoa</taxon>
        <taxon>Echinodermata</taxon>
        <taxon>Eleutherozoa</taxon>
        <taxon>Asterozoa</taxon>
        <taxon>Asteroidea</taxon>
        <taxon>Valvatacea</taxon>
        <taxon>Valvatida</taxon>
        <taxon>Asterinidae</taxon>
        <taxon>Patiria</taxon>
    </lineage>
</organism>
<feature type="transmembrane region" description="Helical" evidence="2">
    <location>
        <begin position="129"/>
        <end position="150"/>
    </location>
</feature>
<evidence type="ECO:0000313" key="4">
    <source>
        <dbReference type="Proteomes" id="UP000887568"/>
    </source>
</evidence>
<dbReference type="Pfam" id="PF07690">
    <property type="entry name" value="MFS_1"/>
    <property type="match status" value="1"/>
</dbReference>
<dbReference type="EnsemblMetazoa" id="XM_038212248.1">
    <property type="protein sequence ID" value="XP_038068176.1"/>
    <property type="gene ID" value="LOC119737702"/>
</dbReference>
<feature type="transmembrane region" description="Helical" evidence="2">
    <location>
        <begin position="393"/>
        <end position="414"/>
    </location>
</feature>
<dbReference type="PANTHER" id="PTHR11360">
    <property type="entry name" value="MONOCARBOXYLATE TRANSPORTER"/>
    <property type="match status" value="1"/>
</dbReference>
<dbReference type="Gene3D" id="1.20.1250.20">
    <property type="entry name" value="MFS general substrate transporter like domains"/>
    <property type="match status" value="2"/>
</dbReference>
<feature type="transmembrane region" description="Helical" evidence="2">
    <location>
        <begin position="162"/>
        <end position="181"/>
    </location>
</feature>
<evidence type="ECO:0000256" key="1">
    <source>
        <dbReference type="SAM" id="MobiDB-lite"/>
    </source>
</evidence>
<keyword evidence="2" id="KW-0812">Transmembrane</keyword>
<feature type="transmembrane region" description="Helical" evidence="2">
    <location>
        <begin position="301"/>
        <end position="319"/>
    </location>
</feature>
<accession>A0A914AY36</accession>
<keyword evidence="2" id="KW-0472">Membrane</keyword>
<protein>
    <recommendedName>
        <fullName evidence="5">Monocarboxylate transporter</fullName>
    </recommendedName>
</protein>
<feature type="transmembrane region" description="Helical" evidence="2">
    <location>
        <begin position="75"/>
        <end position="93"/>
    </location>
</feature>
<dbReference type="InterPro" id="IPR011701">
    <property type="entry name" value="MFS"/>
</dbReference>
<evidence type="ECO:0000256" key="2">
    <source>
        <dbReference type="SAM" id="Phobius"/>
    </source>
</evidence>
<feature type="transmembrane region" description="Helical" evidence="2">
    <location>
        <begin position="272"/>
        <end position="294"/>
    </location>
</feature>
<proteinExistence type="predicted"/>
<feature type="transmembrane region" description="Helical" evidence="2">
    <location>
        <begin position="358"/>
        <end position="381"/>
    </location>
</feature>
<dbReference type="PANTHER" id="PTHR11360:SF303">
    <property type="entry name" value="MAJOR FACILITATOR SUPERFAMILY (MFS) PROFILE DOMAIN-CONTAINING PROTEIN"/>
    <property type="match status" value="1"/>
</dbReference>
<keyword evidence="4" id="KW-1185">Reference proteome</keyword>
<feature type="region of interest" description="Disordered" evidence="1">
    <location>
        <begin position="191"/>
        <end position="218"/>
    </location>
</feature>
<dbReference type="SUPFAM" id="SSF103473">
    <property type="entry name" value="MFS general substrate transporter"/>
    <property type="match status" value="1"/>
</dbReference>
<evidence type="ECO:0008006" key="5">
    <source>
        <dbReference type="Google" id="ProtNLM"/>
    </source>
</evidence>
<dbReference type="GeneID" id="119737702"/>
<name>A0A914AY36_PATMI</name>
<feature type="transmembrane region" description="Helical" evidence="2">
    <location>
        <begin position="99"/>
        <end position="117"/>
    </location>
</feature>
<reference evidence="3" key="1">
    <citation type="submission" date="2022-11" db="UniProtKB">
        <authorList>
            <consortium name="EnsemblMetazoa"/>
        </authorList>
    </citation>
    <scope>IDENTIFICATION</scope>
</reference>
<dbReference type="InterPro" id="IPR050327">
    <property type="entry name" value="Proton-linked_MCT"/>
</dbReference>
<feature type="transmembrane region" description="Helical" evidence="2">
    <location>
        <begin position="42"/>
        <end position="63"/>
    </location>
</feature>
<dbReference type="OrthoDB" id="6499973at2759"/>
<dbReference type="InterPro" id="IPR036259">
    <property type="entry name" value="MFS_trans_sf"/>
</dbReference>
<sequence>MGGHQVWCAVLCMHLNCLLWCGLDKALGVMLPSLTEQFATKMWVIGWIVFIRSGFIHLIGPVAGPLGVKFGSRNLITVGGFTVGLSIIAASFSTSVTPFAIILILGAFGVSFTDILTRSIIGRSCSKNYALAIGIGSSGYALGTFAFAPFTQLLLDTYGLRGALLILGGLSMHLGVCGALLRSPQIDGRTNYQPLSSKDEDPGSSNEDDPADGNSRPGAEKDAIGCFGLAVCSRSSFWIATSLYLCNRLVADLWLIYFVAHAESKGFSARDAVTFTAVAGLASVVFKLITGLIVDRGWFKLRPALILLTIVNTVTFADAPWVSSYWLMMVNSALCFGTNGGICPLMDLLTRDVLGVELLLSAISWMEMMTAISFFSLGFYPGKIYEQTGSYDWAFVSMGLISILSLVALFAEWLEGQAGSRSRRALKDSGV</sequence>
<dbReference type="GO" id="GO:0008028">
    <property type="term" value="F:monocarboxylic acid transmembrane transporter activity"/>
    <property type="evidence" value="ECO:0007669"/>
    <property type="project" value="TreeGrafter"/>
</dbReference>